<proteinExistence type="predicted"/>
<evidence type="ECO:0000313" key="2">
    <source>
        <dbReference type="Proteomes" id="UP000533533"/>
    </source>
</evidence>
<comment type="caution">
    <text evidence="1">The sequence shown here is derived from an EMBL/GenBank/DDBJ whole genome shotgun (WGS) entry which is preliminary data.</text>
</comment>
<keyword evidence="2" id="KW-1185">Reference proteome</keyword>
<name>A0ABR6FQF8_9BURK</name>
<protein>
    <submittedName>
        <fullName evidence="1">Uncharacterized protein</fullName>
    </submittedName>
</protein>
<dbReference type="Proteomes" id="UP000533533">
    <property type="component" value="Unassembled WGS sequence"/>
</dbReference>
<organism evidence="1 2">
    <name type="scientific">Paraburkholderia silvatlantica</name>
    <dbReference type="NCBI Taxonomy" id="321895"/>
    <lineage>
        <taxon>Bacteria</taxon>
        <taxon>Pseudomonadati</taxon>
        <taxon>Pseudomonadota</taxon>
        <taxon>Betaproteobacteria</taxon>
        <taxon>Burkholderiales</taxon>
        <taxon>Burkholderiaceae</taxon>
        <taxon>Paraburkholderia</taxon>
    </lineage>
</organism>
<dbReference type="RefSeq" id="WP_133253636.1">
    <property type="nucleotide sequence ID" value="NZ_JACHVZ010000011.1"/>
</dbReference>
<gene>
    <name evidence="1" type="ORF">FHX59_004106</name>
</gene>
<accession>A0ABR6FQF8</accession>
<dbReference type="EMBL" id="JACHVZ010000011">
    <property type="protein sequence ID" value="MBB2929664.1"/>
    <property type="molecule type" value="Genomic_DNA"/>
</dbReference>
<sequence length="110" mass="11991">MTTNINQESKKLCSPTILNRGSVSHASIIMLGNQKCIALVVDNVKRVFLYSAALLARLAEIDVLVVDFSDIEPETYQAPSVLGKIFAAREKLGIGDTQEGSGRTRTKLKI</sequence>
<evidence type="ECO:0000313" key="1">
    <source>
        <dbReference type="EMBL" id="MBB2929664.1"/>
    </source>
</evidence>
<reference evidence="1 2" key="1">
    <citation type="submission" date="2020-08" db="EMBL/GenBank/DDBJ databases">
        <title>Genomic Encyclopedia of Type Strains, Phase IV (KMG-V): Genome sequencing to study the core and pangenomes of soil and plant-associated prokaryotes.</title>
        <authorList>
            <person name="Whitman W."/>
        </authorList>
    </citation>
    <scope>NUCLEOTIDE SEQUENCE [LARGE SCALE GENOMIC DNA]</scope>
    <source>
        <strain evidence="1 2">SRMrh-85</strain>
    </source>
</reference>